<accession>W2RMF9</accession>
<evidence type="ECO:0000313" key="3">
    <source>
        <dbReference type="EMBL" id="ETN37672.1"/>
    </source>
</evidence>
<feature type="region of interest" description="Disordered" evidence="2">
    <location>
        <begin position="1"/>
        <end position="60"/>
    </location>
</feature>
<reference evidence="3 4" key="1">
    <citation type="submission" date="2013-03" db="EMBL/GenBank/DDBJ databases">
        <title>The Genome Sequence of Phialophora europaea CBS 101466.</title>
        <authorList>
            <consortium name="The Broad Institute Genomics Platform"/>
            <person name="Cuomo C."/>
            <person name="de Hoog S."/>
            <person name="Gorbushina A."/>
            <person name="Walker B."/>
            <person name="Young S.K."/>
            <person name="Zeng Q."/>
            <person name="Gargeya S."/>
            <person name="Fitzgerald M."/>
            <person name="Haas B."/>
            <person name="Abouelleil A."/>
            <person name="Allen A.W."/>
            <person name="Alvarado L."/>
            <person name="Arachchi H.M."/>
            <person name="Berlin A.M."/>
            <person name="Chapman S.B."/>
            <person name="Gainer-Dewar J."/>
            <person name="Goldberg J."/>
            <person name="Griggs A."/>
            <person name="Gujja S."/>
            <person name="Hansen M."/>
            <person name="Howarth C."/>
            <person name="Imamovic A."/>
            <person name="Ireland A."/>
            <person name="Larimer J."/>
            <person name="McCowan C."/>
            <person name="Murphy C."/>
            <person name="Pearson M."/>
            <person name="Poon T.W."/>
            <person name="Priest M."/>
            <person name="Roberts A."/>
            <person name="Saif S."/>
            <person name="Shea T."/>
            <person name="Sisk P."/>
            <person name="Sykes S."/>
            <person name="Wortman J."/>
            <person name="Nusbaum C."/>
            <person name="Birren B."/>
        </authorList>
    </citation>
    <scope>NUCLEOTIDE SEQUENCE [LARGE SCALE GENOMIC DNA]</scope>
    <source>
        <strain evidence="3 4">CBS 101466</strain>
    </source>
</reference>
<dbReference type="InParanoid" id="W2RMF9"/>
<feature type="coiled-coil region" evidence="1">
    <location>
        <begin position="169"/>
        <end position="203"/>
    </location>
</feature>
<protein>
    <submittedName>
        <fullName evidence="3">Uncharacterized protein</fullName>
    </submittedName>
</protein>
<dbReference type="OrthoDB" id="4448936at2759"/>
<keyword evidence="1" id="KW-0175">Coiled coil</keyword>
<gene>
    <name evidence="3" type="ORF">HMPREF1541_07295</name>
</gene>
<name>W2RMF9_CYPE1</name>
<dbReference type="AlphaFoldDB" id="W2RMF9"/>
<dbReference type="GeneID" id="19974634"/>
<sequence>MSPSERSPDPTNEPLRPSSVWTNDSVFADSAISMGSRSNTPKQLDDEHLELRSPTSPKHNLSERLSQLAAIAWAAEQDGYVDDHTKEKVFEATKTIESCLDECDEDEELSVQGDSARGAQEAEVAAIRNRELEQTQLQYIHEQLAATVTSMRLRQQEQRHINELAIRKMEDIASTCAGHEQTIRALQNEVEQLRIDKQKLERDNSGFQTHAMQLTSELEQKDLAVQAMSSAVAGLDGWIQTSLGPDRPATRRVRATRGRGRFQTHYYVDVPVEGPMDGRDGTIDAREVRDGITAWVRGFRDVEDAMNTGVQSRSSAVYRHPTSEGGLPMNSRMSSVTEDDDWGDFQTASSARFD</sequence>
<keyword evidence="4" id="KW-1185">Reference proteome</keyword>
<dbReference type="EMBL" id="KB822723">
    <property type="protein sequence ID" value="ETN37672.1"/>
    <property type="molecule type" value="Genomic_DNA"/>
</dbReference>
<dbReference type="HOGENOM" id="CLU_070611_0_0_1"/>
<dbReference type="RefSeq" id="XP_008719841.1">
    <property type="nucleotide sequence ID" value="XM_008721619.1"/>
</dbReference>
<evidence type="ECO:0000256" key="2">
    <source>
        <dbReference type="SAM" id="MobiDB-lite"/>
    </source>
</evidence>
<evidence type="ECO:0000313" key="4">
    <source>
        <dbReference type="Proteomes" id="UP000030752"/>
    </source>
</evidence>
<dbReference type="Proteomes" id="UP000030752">
    <property type="component" value="Unassembled WGS sequence"/>
</dbReference>
<dbReference type="STRING" id="1220924.W2RMF9"/>
<feature type="region of interest" description="Disordered" evidence="2">
    <location>
        <begin position="313"/>
        <end position="354"/>
    </location>
</feature>
<dbReference type="VEuPathDB" id="FungiDB:HMPREF1541_07295"/>
<evidence type="ECO:0000256" key="1">
    <source>
        <dbReference type="SAM" id="Coils"/>
    </source>
</evidence>
<feature type="compositionally biased region" description="Polar residues" evidence="2">
    <location>
        <begin position="33"/>
        <end position="42"/>
    </location>
</feature>
<organism evidence="3 4">
    <name type="scientific">Cyphellophora europaea (strain CBS 101466)</name>
    <name type="common">Phialophora europaea</name>
    <dbReference type="NCBI Taxonomy" id="1220924"/>
    <lineage>
        <taxon>Eukaryota</taxon>
        <taxon>Fungi</taxon>
        <taxon>Dikarya</taxon>
        <taxon>Ascomycota</taxon>
        <taxon>Pezizomycotina</taxon>
        <taxon>Eurotiomycetes</taxon>
        <taxon>Chaetothyriomycetidae</taxon>
        <taxon>Chaetothyriales</taxon>
        <taxon>Cyphellophoraceae</taxon>
        <taxon>Cyphellophora</taxon>
    </lineage>
</organism>
<dbReference type="eggNOG" id="ENOG502RJG3">
    <property type="taxonomic scope" value="Eukaryota"/>
</dbReference>
<proteinExistence type="predicted"/>